<dbReference type="EC" id="2.8.3.5" evidence="1"/>
<gene>
    <name evidence="1" type="ORF">AO370_0340</name>
</gene>
<organism evidence="1 2">
    <name type="scientific">Moraxella catarrhalis</name>
    <name type="common">Branhamella catarrhalis</name>
    <dbReference type="NCBI Taxonomy" id="480"/>
    <lineage>
        <taxon>Bacteria</taxon>
        <taxon>Pseudomonadati</taxon>
        <taxon>Pseudomonadota</taxon>
        <taxon>Gammaproteobacteria</taxon>
        <taxon>Moraxellales</taxon>
        <taxon>Moraxellaceae</taxon>
        <taxon>Moraxella</taxon>
    </lineage>
</organism>
<dbReference type="Pfam" id="PF01144">
    <property type="entry name" value="CoA_trans"/>
    <property type="match status" value="1"/>
</dbReference>
<dbReference type="SUPFAM" id="SSF100950">
    <property type="entry name" value="NagB/RpiA/CoA transferase-like"/>
    <property type="match status" value="2"/>
</dbReference>
<name>A0AB36DQJ8_MORCA</name>
<accession>A0AB36DQJ8</accession>
<dbReference type="PANTHER" id="PTHR13707">
    <property type="entry name" value="KETOACID-COENZYME A TRANSFERASE"/>
    <property type="match status" value="1"/>
</dbReference>
<dbReference type="GO" id="GO:0008260">
    <property type="term" value="F:succinyl-CoA:3-oxo-acid CoA-transferase activity"/>
    <property type="evidence" value="ECO:0007669"/>
    <property type="project" value="UniProtKB-EC"/>
</dbReference>
<dbReference type="PANTHER" id="PTHR13707:SF57">
    <property type="entry name" value="SUCCINYL-COA:3-KETOACID COENZYME A TRANSFERASE SUBUNIT B-RELATED"/>
    <property type="match status" value="1"/>
</dbReference>
<dbReference type="Gene3D" id="3.40.1080.10">
    <property type="entry name" value="Glutaconate Coenzyme A-transferase"/>
    <property type="match status" value="1"/>
</dbReference>
<dbReference type="EMBL" id="LXHQ01000015">
    <property type="protein sequence ID" value="OAV27149.1"/>
    <property type="molecule type" value="Genomic_DNA"/>
</dbReference>
<sequence>MVADVALVEAYKADKAGNLIFRHTARNFNPDITTAMIRGGKVNLAILGAMEVSEHGDLANWMIPGKMVKGMGGAMDLVAGVQRVIVLMEHVAKDGSFKIKPNCTLPLTGQKVVHHIITDLAVLDITNNGLTLIELADGVDFEELQHKTGVRIIEK</sequence>
<reference evidence="1 2" key="1">
    <citation type="journal article" date="2016" name="Genome Biol. Evol.">
        <title>Comparative Genomic Analyses of the Moraxella catarrhalis Serosensitive and Seroresistant Lineages Demonstrate Their Independent Evolution.</title>
        <authorList>
            <person name="Earl J.P."/>
            <person name="de Vries S.P."/>
            <person name="Ahmed A."/>
            <person name="Powell E."/>
            <person name="Schultz M.P."/>
            <person name="Hermans P.W."/>
            <person name="Hill D.J."/>
            <person name="Zhou Z."/>
            <person name="Constantinidou C.I."/>
            <person name="Hu F.Z."/>
            <person name="Bootsma H.J."/>
            <person name="Ehrlich G.D."/>
        </authorList>
    </citation>
    <scope>NUCLEOTIDE SEQUENCE [LARGE SCALE GENOMIC DNA]</scope>
    <source>
        <strain evidence="1 2">F23</strain>
    </source>
</reference>
<dbReference type="InterPro" id="IPR037171">
    <property type="entry name" value="NagB/RpiA_transferase-like"/>
</dbReference>
<proteinExistence type="predicted"/>
<keyword evidence="1" id="KW-0808">Transferase</keyword>
<evidence type="ECO:0000313" key="2">
    <source>
        <dbReference type="Proteomes" id="UP000078295"/>
    </source>
</evidence>
<dbReference type="AlphaFoldDB" id="A0AB36DQJ8"/>
<comment type="caution">
    <text evidence="1">The sequence shown here is derived from an EMBL/GenBank/DDBJ whole genome shotgun (WGS) entry which is preliminary data.</text>
</comment>
<evidence type="ECO:0000313" key="1">
    <source>
        <dbReference type="EMBL" id="OAV27149.1"/>
    </source>
</evidence>
<dbReference type="Proteomes" id="UP000078295">
    <property type="component" value="Unassembled WGS sequence"/>
</dbReference>
<dbReference type="InterPro" id="IPR004165">
    <property type="entry name" value="CoA_trans_fam_I"/>
</dbReference>
<protein>
    <submittedName>
        <fullName evidence="1">Succinyl-CoA:3-ketoacid-coenzyme A transferase subunit B</fullName>
        <ecNumber evidence="1">2.8.3.5</ecNumber>
    </submittedName>
</protein>
<dbReference type="SMART" id="SM00882">
    <property type="entry name" value="CoA_trans"/>
    <property type="match status" value="1"/>
</dbReference>